<accession>A0A553IE68</accession>
<proteinExistence type="predicted"/>
<feature type="region of interest" description="Disordered" evidence="1">
    <location>
        <begin position="1"/>
        <end position="74"/>
    </location>
</feature>
<feature type="compositionally biased region" description="Polar residues" evidence="1">
    <location>
        <begin position="707"/>
        <end position="718"/>
    </location>
</feature>
<feature type="compositionally biased region" description="Polar residues" evidence="1">
    <location>
        <begin position="600"/>
        <end position="613"/>
    </location>
</feature>
<comment type="caution">
    <text evidence="2">The sequence shown here is derived from an EMBL/GenBank/DDBJ whole genome shotgun (WGS) entry which is preliminary data.</text>
</comment>
<feature type="compositionally biased region" description="Polar residues" evidence="1">
    <location>
        <begin position="1033"/>
        <end position="1042"/>
    </location>
</feature>
<keyword evidence="3" id="KW-1185">Reference proteome</keyword>
<dbReference type="Proteomes" id="UP000319160">
    <property type="component" value="Unassembled WGS sequence"/>
</dbReference>
<gene>
    <name evidence="2" type="ORF">FHL15_000560</name>
</gene>
<reference evidence="3" key="1">
    <citation type="submission" date="2019-06" db="EMBL/GenBank/DDBJ databases">
        <title>Draft genome sequence of the griseofulvin-producing fungus Xylaria cubensis strain G536.</title>
        <authorList>
            <person name="Mead M.E."/>
            <person name="Raja H.A."/>
            <person name="Steenwyk J.L."/>
            <person name="Knowles S.L."/>
            <person name="Oberlies N.H."/>
            <person name="Rokas A."/>
        </authorList>
    </citation>
    <scope>NUCLEOTIDE SEQUENCE [LARGE SCALE GENOMIC DNA]</scope>
    <source>
        <strain evidence="3">G536</strain>
    </source>
</reference>
<feature type="region of interest" description="Disordered" evidence="1">
    <location>
        <begin position="445"/>
        <end position="492"/>
    </location>
</feature>
<feature type="compositionally biased region" description="Polar residues" evidence="1">
    <location>
        <begin position="328"/>
        <end position="337"/>
    </location>
</feature>
<feature type="compositionally biased region" description="Basic and acidic residues" evidence="1">
    <location>
        <begin position="318"/>
        <end position="327"/>
    </location>
</feature>
<sequence>MGNTPSVEAPRKGSRATQKLSKPRTGNPATAGLLSPSSVADLIRRPPSTTGRRPSLPYNSTPVPSPRLLESENTTADDDLVVSHLDPALVEDCSSNSLFPPGPQGKLHVGAVASSSRGRRISRTDSAYTGIDEGYEQAQLGLAASIPRNVSQSSMNYDLSFYEAKRLLNLAEEPAFGDQSAVPESLLQVSLSRRQSYTPSYNPAHPDATALLPRTNSDASLYTPMRRRSLMKPGVATRPAPVDLDVLPSVQTRHNLSQKPRDDSPESTGIGFLSVGYATFDPSIMPRAHTPCEADYKQTGAFKHGTLRITNGSPARTPARETTDDCRSANSSPTRMRQGSYFGAGSQIQEKQNVRQSSVSPYLAAPSLGNLVNDPITVANEQEAAIKFLPELTLTMSPLSLSEAERGSPELQTTSKHTAIEDQLFEEGSPEYGTEVLNVRLDHDAKLQSSSPSTSSEGGKQKEITRSDSGIVASPLSSAPHKSLSKADSGYSSSVSIRSLSSKRNGQQEVEHLHSLDAVSPKAPFQYPKLSSNASMRTRSVTVGASEQQSRTPSPGSPPPLVPEKDNIRGTKTSALPSDFRPPPRKPLPDRISTGEIPKSTHNPTLLPSGPSTPASILTISNARKPGKFQRLLSGARAPLTVHVTHIEDRNASVPPVPKAVQERLHEHARLPSDFEGPREKLGDLEDDSKIAVESRTSLNHHHYTTILGTQDNSSSARTGRDKSRSFKSSLSLHSLGSTITRAASSVMKNPILRKPTLARTESSDPEAAYLGSKPATVVEQSGETSQWNSRVLGSRDRIPSDVTTGRSNSLSASIGHLSSGIHEDARHRSLASHSEHYANVFLKPSYPEQYLSSRTPPPISMKTRSIGPLRVPPLIRPRSTPPVKPGPPVLSRKPSREGVQSYPPYHYPMSSNRASLSEQSSRENFYAYSAAQIQTLLNQQSQMPGITAIRPSSVQPPVNGSWTPDGILTQNHSTAPSREPSFDHSRHNSLASQTSQRSTLQRSTLSNGQPRSHYPPYDTPALKHRSSYDGYSFQTQPSYGQDNGPYASLAHGTGQVYVNSTLGNQSILQQSGQYQQHTRYLPRGHLRHHSLDQYGSPVPYRVLHSYNSPAYRGVPIWSG</sequence>
<feature type="region of interest" description="Disordered" evidence="1">
    <location>
        <begin position="853"/>
        <end position="919"/>
    </location>
</feature>
<feature type="compositionally biased region" description="Polar residues" evidence="1">
    <location>
        <begin position="529"/>
        <end position="549"/>
    </location>
</feature>
<feature type="region of interest" description="Disordered" evidence="1">
    <location>
        <begin position="756"/>
        <end position="789"/>
    </location>
</feature>
<dbReference type="EMBL" id="VFLP01000002">
    <property type="protein sequence ID" value="TRX98486.1"/>
    <property type="molecule type" value="Genomic_DNA"/>
</dbReference>
<feature type="compositionally biased region" description="Polar residues" evidence="1">
    <location>
        <begin position="949"/>
        <end position="977"/>
    </location>
</feature>
<feature type="region of interest" description="Disordered" evidence="1">
    <location>
        <begin position="523"/>
        <end position="613"/>
    </location>
</feature>
<dbReference type="STRING" id="2512241.A0A553IE68"/>
<evidence type="ECO:0000256" key="1">
    <source>
        <dbReference type="SAM" id="MobiDB-lite"/>
    </source>
</evidence>
<feature type="region of interest" description="Disordered" evidence="1">
    <location>
        <begin position="702"/>
        <end position="731"/>
    </location>
</feature>
<feature type="region of interest" description="Disordered" evidence="1">
    <location>
        <begin position="498"/>
        <end position="517"/>
    </location>
</feature>
<evidence type="ECO:0000313" key="2">
    <source>
        <dbReference type="EMBL" id="TRX98486.1"/>
    </source>
</evidence>
<name>A0A553IE68_9PEZI</name>
<feature type="region of interest" description="Disordered" evidence="1">
    <location>
        <begin position="307"/>
        <end position="340"/>
    </location>
</feature>
<feature type="compositionally biased region" description="Low complexity" evidence="1">
    <location>
        <begin position="45"/>
        <end position="57"/>
    </location>
</feature>
<dbReference type="OrthoDB" id="5341904at2759"/>
<evidence type="ECO:0000313" key="3">
    <source>
        <dbReference type="Proteomes" id="UP000319160"/>
    </source>
</evidence>
<feature type="compositionally biased region" description="Pro residues" evidence="1">
    <location>
        <begin position="871"/>
        <end position="889"/>
    </location>
</feature>
<feature type="compositionally biased region" description="Polar residues" evidence="1">
    <location>
        <begin position="779"/>
        <end position="789"/>
    </location>
</feature>
<protein>
    <submittedName>
        <fullName evidence="2">Uncharacterized protein</fullName>
    </submittedName>
</protein>
<feature type="region of interest" description="Disordered" evidence="1">
    <location>
        <begin position="949"/>
        <end position="1044"/>
    </location>
</feature>
<feature type="compositionally biased region" description="Polar residues" evidence="1">
    <location>
        <begin position="910"/>
        <end position="919"/>
    </location>
</feature>
<feature type="compositionally biased region" description="Low complexity" evidence="1">
    <location>
        <begin position="990"/>
        <end position="1007"/>
    </location>
</feature>
<organism evidence="2 3">
    <name type="scientific">Xylaria flabelliformis</name>
    <dbReference type="NCBI Taxonomy" id="2512241"/>
    <lineage>
        <taxon>Eukaryota</taxon>
        <taxon>Fungi</taxon>
        <taxon>Dikarya</taxon>
        <taxon>Ascomycota</taxon>
        <taxon>Pezizomycotina</taxon>
        <taxon>Sordariomycetes</taxon>
        <taxon>Xylariomycetidae</taxon>
        <taxon>Xylariales</taxon>
        <taxon>Xylariaceae</taxon>
        <taxon>Xylaria</taxon>
    </lineage>
</organism>
<dbReference type="AlphaFoldDB" id="A0A553IE68"/>